<dbReference type="PROSITE" id="PS50887">
    <property type="entry name" value="GGDEF"/>
    <property type="match status" value="1"/>
</dbReference>
<dbReference type="AlphaFoldDB" id="A0A6H0S4R6"/>
<evidence type="ECO:0000313" key="4">
    <source>
        <dbReference type="Proteomes" id="UP000501849"/>
    </source>
</evidence>
<accession>A0A6H0S4R6</accession>
<dbReference type="InterPro" id="IPR000160">
    <property type="entry name" value="GGDEF_dom"/>
</dbReference>
<keyword evidence="1" id="KW-0472">Membrane</keyword>
<proteinExistence type="predicted"/>
<keyword evidence="1" id="KW-0812">Transmembrane</keyword>
<organism evidence="3 4">
    <name type="scientific">Mycolicibacterium frederiksbergense</name>
    <dbReference type="NCBI Taxonomy" id="117567"/>
    <lineage>
        <taxon>Bacteria</taxon>
        <taxon>Bacillati</taxon>
        <taxon>Actinomycetota</taxon>
        <taxon>Actinomycetes</taxon>
        <taxon>Mycobacteriales</taxon>
        <taxon>Mycobacteriaceae</taxon>
        <taxon>Mycolicibacterium</taxon>
    </lineage>
</organism>
<gene>
    <name evidence="3" type="ORF">EXE63_12705</name>
</gene>
<protein>
    <submittedName>
        <fullName evidence="3">Diguanylate cyclase</fullName>
    </submittedName>
</protein>
<keyword evidence="1" id="KW-1133">Transmembrane helix</keyword>
<evidence type="ECO:0000313" key="3">
    <source>
        <dbReference type="EMBL" id="QIV81661.1"/>
    </source>
</evidence>
<sequence length="369" mass="38971">MTAPSWQDPRHPDHYHWMTSRLDARGARVATSRFIAAWMMIGGLAPALVIFGSTNSSQWPLRAAGVAISLTSALLGLLWIRGVWPTKRQSSACVILGTALGVATCLLMPHPLLGLMGAALFCAVATYATVFHTGTFVAYVLAAGGTVIGVTGYWLGRTDPAVALGLSLTIALSLVFMTFVVRALIGLIDADMFTGAIEPITGLLSREGFDDGVAITIAARGRTDDRYLVIVVVDLDSFGAVADLAGEGRARQLRVLIAQMLRDSARRDTVLAHTADSEFVLADIFNSRDPDPLCERINAGVPATARELTASVGAVVTPLGPLSAMAPTDVTAALLKIAGEAADTARKNGGHQHRIVYLPELPETDPPAH</sequence>
<feature type="transmembrane region" description="Helical" evidence="1">
    <location>
        <begin position="92"/>
        <end position="109"/>
    </location>
</feature>
<feature type="domain" description="GGDEF" evidence="2">
    <location>
        <begin position="226"/>
        <end position="358"/>
    </location>
</feature>
<dbReference type="InterPro" id="IPR029787">
    <property type="entry name" value="Nucleotide_cyclase"/>
</dbReference>
<reference evidence="3 4" key="1">
    <citation type="submission" date="2019-04" db="EMBL/GenBank/DDBJ databases">
        <title>Draft, Whole-Genome Sequence of the Anthracene-degrading Mycobacterium frederiksbergense LB501T, Isolated from a Polycyclic Aromatic Hydrocarbon (PAH)-Contaminated Soil.</title>
        <authorList>
            <person name="Augelletti F."/>
        </authorList>
    </citation>
    <scope>NUCLEOTIDE SEQUENCE [LARGE SCALE GENOMIC DNA]</scope>
    <source>
        <strain evidence="3 4">LB 501T</strain>
    </source>
</reference>
<feature type="transmembrane region" description="Helical" evidence="1">
    <location>
        <begin position="161"/>
        <end position="185"/>
    </location>
</feature>
<dbReference type="EMBL" id="CP038799">
    <property type="protein sequence ID" value="QIV81661.1"/>
    <property type="molecule type" value="Genomic_DNA"/>
</dbReference>
<evidence type="ECO:0000259" key="2">
    <source>
        <dbReference type="PROSITE" id="PS50887"/>
    </source>
</evidence>
<keyword evidence="4" id="KW-1185">Reference proteome</keyword>
<dbReference type="Pfam" id="PF00990">
    <property type="entry name" value="GGDEF"/>
    <property type="match status" value="1"/>
</dbReference>
<dbReference type="InterPro" id="IPR043128">
    <property type="entry name" value="Rev_trsase/Diguanyl_cyclase"/>
</dbReference>
<feature type="transmembrane region" description="Helical" evidence="1">
    <location>
        <begin position="59"/>
        <end position="80"/>
    </location>
</feature>
<dbReference type="Proteomes" id="UP000501849">
    <property type="component" value="Chromosome"/>
</dbReference>
<dbReference type="RefSeq" id="WP_168142259.1">
    <property type="nucleotide sequence ID" value="NZ_CP038799.1"/>
</dbReference>
<dbReference type="KEGG" id="mfre:EXE63_12705"/>
<evidence type="ECO:0000256" key="1">
    <source>
        <dbReference type="SAM" id="Phobius"/>
    </source>
</evidence>
<dbReference type="SUPFAM" id="SSF55073">
    <property type="entry name" value="Nucleotide cyclase"/>
    <property type="match status" value="1"/>
</dbReference>
<dbReference type="Gene3D" id="3.30.70.270">
    <property type="match status" value="1"/>
</dbReference>
<dbReference type="SMART" id="SM00267">
    <property type="entry name" value="GGDEF"/>
    <property type="match status" value="1"/>
</dbReference>
<feature type="transmembrane region" description="Helical" evidence="1">
    <location>
        <begin position="34"/>
        <end position="53"/>
    </location>
</feature>
<feature type="transmembrane region" description="Helical" evidence="1">
    <location>
        <begin position="136"/>
        <end position="155"/>
    </location>
</feature>
<name>A0A6H0S4R6_9MYCO</name>